<gene>
    <name evidence="1" type="ORF">RHSIM_Rhsim06G0014000</name>
</gene>
<accession>A0A834GVX6</accession>
<dbReference type="AlphaFoldDB" id="A0A834GVX6"/>
<keyword evidence="2" id="KW-1185">Reference proteome</keyword>
<evidence type="ECO:0000313" key="1">
    <source>
        <dbReference type="EMBL" id="KAF7141275.1"/>
    </source>
</evidence>
<dbReference type="PANTHER" id="PTHR45081">
    <property type="entry name" value="EF HAND FAMILY PROTEIN, PUTATIVE, EXPRESSED-RELATED"/>
    <property type="match status" value="1"/>
</dbReference>
<organism evidence="1 2">
    <name type="scientific">Rhododendron simsii</name>
    <name type="common">Sims's rhododendron</name>
    <dbReference type="NCBI Taxonomy" id="118357"/>
    <lineage>
        <taxon>Eukaryota</taxon>
        <taxon>Viridiplantae</taxon>
        <taxon>Streptophyta</taxon>
        <taxon>Embryophyta</taxon>
        <taxon>Tracheophyta</taxon>
        <taxon>Spermatophyta</taxon>
        <taxon>Magnoliopsida</taxon>
        <taxon>eudicotyledons</taxon>
        <taxon>Gunneridae</taxon>
        <taxon>Pentapetalae</taxon>
        <taxon>asterids</taxon>
        <taxon>Ericales</taxon>
        <taxon>Ericaceae</taxon>
        <taxon>Ericoideae</taxon>
        <taxon>Rhodoreae</taxon>
        <taxon>Rhododendron</taxon>
    </lineage>
</organism>
<dbReference type="EMBL" id="WJXA01000006">
    <property type="protein sequence ID" value="KAF7141275.1"/>
    <property type="molecule type" value="Genomic_DNA"/>
</dbReference>
<reference evidence="1" key="1">
    <citation type="submission" date="2019-11" db="EMBL/GenBank/DDBJ databases">
        <authorList>
            <person name="Liu Y."/>
            <person name="Hou J."/>
            <person name="Li T.-Q."/>
            <person name="Guan C.-H."/>
            <person name="Wu X."/>
            <person name="Wu H.-Z."/>
            <person name="Ling F."/>
            <person name="Zhang R."/>
            <person name="Shi X.-G."/>
            <person name="Ren J.-P."/>
            <person name="Chen E.-F."/>
            <person name="Sun J.-M."/>
        </authorList>
    </citation>
    <scope>NUCLEOTIDE SEQUENCE</scope>
    <source>
        <strain evidence="1">Adult_tree_wgs_1</strain>
        <tissue evidence="1">Leaves</tissue>
    </source>
</reference>
<dbReference type="Proteomes" id="UP000626092">
    <property type="component" value="Unassembled WGS sequence"/>
</dbReference>
<evidence type="ECO:0000313" key="2">
    <source>
        <dbReference type="Proteomes" id="UP000626092"/>
    </source>
</evidence>
<dbReference type="PANTHER" id="PTHR45081:SF1">
    <property type="entry name" value="EF HAND FAMILY PROTEIN, PUTATIVE, EXPRESSED-RELATED"/>
    <property type="match status" value="1"/>
</dbReference>
<name>A0A834GVX6_RHOSS</name>
<protein>
    <submittedName>
        <fullName evidence="1">Uncharacterized protein</fullName>
    </submittedName>
</protein>
<sequence length="83" mass="9140">MFVGLRRGLRTASKYQVAAVLPADARPLAIANLNAIVEGVKFSDEQIKAILDEVFKAYGEFIDGKKGLTYDGLLRTYDAGDRF</sequence>
<comment type="caution">
    <text evidence="1">The sequence shown here is derived from an EMBL/GenBank/DDBJ whole genome shotgun (WGS) entry which is preliminary data.</text>
</comment>
<dbReference type="GO" id="GO:0005886">
    <property type="term" value="C:plasma membrane"/>
    <property type="evidence" value="ECO:0007669"/>
    <property type="project" value="TreeGrafter"/>
</dbReference>
<dbReference type="OrthoDB" id="1745343at2759"/>
<proteinExistence type="predicted"/>